<reference evidence="3" key="1">
    <citation type="submission" date="2013-12" db="EMBL/GenBank/DDBJ databases">
        <authorList>
            <person name="Aslett M."/>
        </authorList>
    </citation>
    <scope>NUCLEOTIDE SEQUENCE [LARGE SCALE GENOMIC DNA]</scope>
    <source>
        <strain evidence="3">Lindley</strain>
    </source>
</reference>
<dbReference type="GO" id="GO:0003677">
    <property type="term" value="F:DNA binding"/>
    <property type="evidence" value="ECO:0007669"/>
    <property type="project" value="InterPro"/>
</dbReference>
<evidence type="ECO:0000259" key="2">
    <source>
        <dbReference type="SMART" id="SM00719"/>
    </source>
</evidence>
<dbReference type="SUPFAM" id="SSF159042">
    <property type="entry name" value="Plus3-like"/>
    <property type="match status" value="3"/>
</dbReference>
<dbReference type="InterPro" id="IPR004343">
    <property type="entry name" value="Plus-3_dom"/>
</dbReference>
<dbReference type="Gene3D" id="3.90.70.200">
    <property type="entry name" value="Plus-3 domain"/>
    <property type="match status" value="3"/>
</dbReference>
<evidence type="ECO:0000313" key="3">
    <source>
        <dbReference type="Proteomes" id="UP000050741"/>
    </source>
</evidence>
<dbReference type="SMART" id="SM00719">
    <property type="entry name" value="Plus3"/>
    <property type="match status" value="1"/>
</dbReference>
<organism evidence="3 4">
    <name type="scientific">Globodera pallida</name>
    <name type="common">Potato cyst nematode worm</name>
    <name type="synonym">Heterodera pallida</name>
    <dbReference type="NCBI Taxonomy" id="36090"/>
    <lineage>
        <taxon>Eukaryota</taxon>
        <taxon>Metazoa</taxon>
        <taxon>Ecdysozoa</taxon>
        <taxon>Nematoda</taxon>
        <taxon>Chromadorea</taxon>
        <taxon>Rhabditida</taxon>
        <taxon>Tylenchina</taxon>
        <taxon>Tylenchomorpha</taxon>
        <taxon>Tylenchoidea</taxon>
        <taxon>Heteroderidae</taxon>
        <taxon>Heteroderinae</taxon>
        <taxon>Globodera</taxon>
    </lineage>
</organism>
<feature type="compositionally biased region" description="Basic and acidic residues" evidence="1">
    <location>
        <begin position="470"/>
        <end position="489"/>
    </location>
</feature>
<feature type="compositionally biased region" description="Polar residues" evidence="1">
    <location>
        <begin position="1"/>
        <end position="24"/>
    </location>
</feature>
<feature type="region of interest" description="Disordered" evidence="1">
    <location>
        <begin position="1"/>
        <end position="105"/>
    </location>
</feature>
<dbReference type="AlphaFoldDB" id="A0A183C6Q5"/>
<dbReference type="WBParaSite" id="GPLIN_000855100">
    <property type="protein sequence ID" value="GPLIN_000855100"/>
    <property type="gene ID" value="GPLIN_000855100"/>
</dbReference>
<accession>A0A183C6Q5</accession>
<proteinExistence type="predicted"/>
<keyword evidence="3" id="KW-1185">Reference proteome</keyword>
<evidence type="ECO:0000256" key="1">
    <source>
        <dbReference type="SAM" id="MobiDB-lite"/>
    </source>
</evidence>
<reference evidence="3" key="2">
    <citation type="submission" date="2014-05" db="EMBL/GenBank/DDBJ databases">
        <title>The genome and life-stage specific transcriptomes of Globodera pallida elucidate key aspects of plant parasitism by a cyst nematode.</title>
        <authorList>
            <person name="Cotton J.A."/>
            <person name="Lilley C.J."/>
            <person name="Jones L.M."/>
            <person name="Kikuchi T."/>
            <person name="Reid A.J."/>
            <person name="Thorpe P."/>
            <person name="Tsai I.J."/>
            <person name="Beasley H."/>
            <person name="Blok V."/>
            <person name="Cock P.J.A."/>
            <person name="Van den Akker S.E."/>
            <person name="Holroyd N."/>
            <person name="Hunt M."/>
            <person name="Mantelin S."/>
            <person name="Naghra H."/>
            <person name="Pain A."/>
            <person name="Palomares-Rius J.E."/>
            <person name="Zarowiecki M."/>
            <person name="Berriman M."/>
            <person name="Jones J.T."/>
            <person name="Urwin P.E."/>
        </authorList>
    </citation>
    <scope>NUCLEOTIDE SEQUENCE [LARGE SCALE GENOMIC DNA]</scope>
    <source>
        <strain evidence="3">Lindley</strain>
    </source>
</reference>
<feature type="region of interest" description="Disordered" evidence="1">
    <location>
        <begin position="470"/>
        <end position="492"/>
    </location>
</feature>
<feature type="compositionally biased region" description="Basic and acidic residues" evidence="1">
    <location>
        <begin position="161"/>
        <end position="183"/>
    </location>
</feature>
<dbReference type="Pfam" id="PF03126">
    <property type="entry name" value="Plus-3"/>
    <property type="match status" value="1"/>
</dbReference>
<feature type="region of interest" description="Disordered" evidence="1">
    <location>
        <begin position="134"/>
        <end position="183"/>
    </location>
</feature>
<feature type="domain" description="Plus3" evidence="2">
    <location>
        <begin position="493"/>
        <end position="610"/>
    </location>
</feature>
<evidence type="ECO:0000313" key="4">
    <source>
        <dbReference type="WBParaSite" id="GPLIN_000855100"/>
    </source>
</evidence>
<reference evidence="4" key="3">
    <citation type="submission" date="2016-06" db="UniProtKB">
        <authorList>
            <consortium name="WormBaseParasite"/>
        </authorList>
    </citation>
    <scope>IDENTIFICATION</scope>
</reference>
<dbReference type="InterPro" id="IPR036128">
    <property type="entry name" value="Plus3-like_sf"/>
</dbReference>
<feature type="compositionally biased region" description="Polar residues" evidence="1">
    <location>
        <begin position="67"/>
        <end position="76"/>
    </location>
</feature>
<name>A0A183C6Q5_GLOPA</name>
<protein>
    <submittedName>
        <fullName evidence="4">Plus3 domain-containing protein</fullName>
    </submittedName>
</protein>
<sequence length="624" mass="70361">MELDSQAKQQQTECNANKETSVSSMELGAPPAEAMPTLEATNGGDVGSVVVGGDEGSLNAMIPEQSGVATRQTARSGGTPKGNAPAEARVDSLDQSEDDSQAEELVVKEECTFPQDEYMEDDELQLVDQHNADSHEGTAEAIDVPQKVDEQQNSGAIDVPKPGKDAEEEKRGEKEDPAKHIQTPEEMKRLILSQGQLKRLQTLDFDQFHEAVVGFYVRVNYQGLPSKFSTTIFIDQIVDVLEAESFQHLWLKRRLRLRRLGDYSLDKVLPSQNVKNDQDIVSWFSFIEAKEEIAPTIGFVHQKENDLAQASKILDQTESVRKEEKVAQPIKKDNLMQIALSPTMLRLLAKLDFERFRDTVVGCFVFMPCISKDKPTECQYHVIEVKNVIHGPREYKIYKKGELQAKVNFQLVFPLYGKYAINWIHTFHKINEEGFKLWLSDMRHWKETVPTLEHIRDKAAQLQMALSDAERVPDLEEQERARQREEERAKRAKLPAQDLDACTLSRPQLLKLAALVDREQFAKAITGCFVRLNAGAANHFEIDQIVKVEPAAPTATTTATTDETSKKIDKAVLELKVTGTISLTALTYIASNFKFTEDEFRKSWLAETTEARITNNNKEFEPVV</sequence>
<dbReference type="Proteomes" id="UP000050741">
    <property type="component" value="Unassembled WGS sequence"/>
</dbReference>